<dbReference type="EMBL" id="JAFEKC020000003">
    <property type="protein sequence ID" value="KAK0515799.1"/>
    <property type="molecule type" value="Genomic_DNA"/>
</dbReference>
<feature type="compositionally biased region" description="Basic and acidic residues" evidence="1">
    <location>
        <begin position="531"/>
        <end position="546"/>
    </location>
</feature>
<feature type="region of interest" description="Disordered" evidence="1">
    <location>
        <begin position="254"/>
        <end position="369"/>
    </location>
</feature>
<feature type="compositionally biased region" description="Polar residues" evidence="1">
    <location>
        <begin position="210"/>
        <end position="220"/>
    </location>
</feature>
<feature type="compositionally biased region" description="Polar residues" evidence="1">
    <location>
        <begin position="296"/>
        <end position="307"/>
    </location>
</feature>
<feature type="compositionally biased region" description="Basic and acidic residues" evidence="1">
    <location>
        <begin position="308"/>
        <end position="321"/>
    </location>
</feature>
<reference evidence="2" key="1">
    <citation type="submission" date="2023-03" db="EMBL/GenBank/DDBJ databases">
        <title>Complete genome of Cladonia borealis.</title>
        <authorList>
            <person name="Park H."/>
        </authorList>
    </citation>
    <scope>NUCLEOTIDE SEQUENCE</scope>
    <source>
        <strain evidence="2">ANT050790</strain>
    </source>
</reference>
<evidence type="ECO:0000256" key="1">
    <source>
        <dbReference type="SAM" id="MobiDB-lite"/>
    </source>
</evidence>
<feature type="region of interest" description="Disordered" evidence="1">
    <location>
        <begin position="156"/>
        <end position="220"/>
    </location>
</feature>
<feature type="compositionally biased region" description="Low complexity" evidence="1">
    <location>
        <begin position="444"/>
        <end position="465"/>
    </location>
</feature>
<feature type="region of interest" description="Disordered" evidence="1">
    <location>
        <begin position="1"/>
        <end position="26"/>
    </location>
</feature>
<proteinExistence type="predicted"/>
<evidence type="ECO:0000313" key="3">
    <source>
        <dbReference type="Proteomes" id="UP001166286"/>
    </source>
</evidence>
<organism evidence="2 3">
    <name type="scientific">Cladonia borealis</name>
    <dbReference type="NCBI Taxonomy" id="184061"/>
    <lineage>
        <taxon>Eukaryota</taxon>
        <taxon>Fungi</taxon>
        <taxon>Dikarya</taxon>
        <taxon>Ascomycota</taxon>
        <taxon>Pezizomycotina</taxon>
        <taxon>Lecanoromycetes</taxon>
        <taxon>OSLEUM clade</taxon>
        <taxon>Lecanoromycetidae</taxon>
        <taxon>Lecanorales</taxon>
        <taxon>Lecanorineae</taxon>
        <taxon>Cladoniaceae</taxon>
        <taxon>Cladonia</taxon>
    </lineage>
</organism>
<dbReference type="Proteomes" id="UP001166286">
    <property type="component" value="Unassembled WGS sequence"/>
</dbReference>
<feature type="compositionally biased region" description="Polar residues" evidence="1">
    <location>
        <begin position="581"/>
        <end position="600"/>
    </location>
</feature>
<sequence>MQHRSLIRTREWRPNTPASEKSPVRYHSPYCEATGPIVQDGFVASRIRTLQALSNDAFKPIRSHSPMLDCPRPWLHDRQYHTPPTPASPARSSVEGHDGPKSETNNDDYGNALSNRSEKQCNEVSVEIMGLSNAVPAQRLTDLQLQAHQVQAPIELPESSASRPSHSDAIAIEDSTTIGRRTPSEDGILSPRAIPASLAEPSKAWRDKSQTGSYDNDNAYNQNLRSKRSIADRLGSMVERGWVGCDVFGKAHNGREASESIASESTPNERVKRRSRSLAEYEQRTRPLSLKRHRSFSGSRVASNARKSSMEKLSYENDDNRYSLWKHTQPTPGHEAVRGITVRKRGAQRSNSDAELYREENCASSSSGRHRMWSLRHLSRLRRSQSQQFELEPIISGHSSSQGHEKQDRKTINHFLSSGNTKREQEQKTQAFPDDQQDQGSEITSLTPSSRRTSTNTTHSARSATRSGSWFKKYRFLPKLVKADSPPALWGFSNDDSNGSAAIRANGDSQQDSPVQSDQHEAGDSKTSSLPKHEFREADSKADASLKETCGSKEPGTTDKVETTPQNVSPHSIELRITASPRGSESSQMSEQIKSLTKPTPTACPLFADAESPLRKHEHSPSKLVDYFSEHQEYPLPAPSPTEVKHSPKTGGTDVNLATAVPSESNGQEVTQHSPMDSQASTPTASMKFRLEKSLGWISPVLSQDNTPRRRSSKASPQRLDSDVTELPLEHPVDPTQSSPQVDEATQTVGRGRRASEKKIKKIQVTITLDGAEELVIEAKLQRRAGWEGRSLSNE</sequence>
<feature type="compositionally biased region" description="Low complexity" evidence="1">
    <location>
        <begin position="508"/>
        <end position="517"/>
    </location>
</feature>
<evidence type="ECO:0000313" key="2">
    <source>
        <dbReference type="EMBL" id="KAK0515799.1"/>
    </source>
</evidence>
<name>A0AA39R8W9_9LECA</name>
<gene>
    <name evidence="2" type="ORF">JMJ35_001833</name>
</gene>
<feature type="region of interest" description="Disordered" evidence="1">
    <location>
        <begin position="491"/>
        <end position="758"/>
    </location>
</feature>
<comment type="caution">
    <text evidence="2">The sequence shown here is derived from an EMBL/GenBank/DDBJ whole genome shotgun (WGS) entry which is preliminary data.</text>
</comment>
<feature type="compositionally biased region" description="Basic and acidic residues" evidence="1">
    <location>
        <begin position="612"/>
        <end position="621"/>
    </location>
</feature>
<feature type="compositionally biased region" description="Polar residues" evidence="1">
    <location>
        <begin position="662"/>
        <end position="685"/>
    </location>
</feature>
<dbReference type="AlphaFoldDB" id="A0AA39R8W9"/>
<accession>A0AA39R8W9</accession>
<feature type="region of interest" description="Disordered" evidence="1">
    <location>
        <begin position="72"/>
        <end position="118"/>
    </location>
</feature>
<feature type="compositionally biased region" description="Polar residues" evidence="1">
    <location>
        <begin position="735"/>
        <end position="749"/>
    </location>
</feature>
<protein>
    <submittedName>
        <fullName evidence="2">Uncharacterized protein</fullName>
    </submittedName>
</protein>
<feature type="region of interest" description="Disordered" evidence="1">
    <location>
        <begin position="419"/>
        <end position="465"/>
    </location>
</feature>
<keyword evidence="3" id="KW-1185">Reference proteome</keyword>